<dbReference type="Proteomes" id="UP000677305">
    <property type="component" value="Chromosome"/>
</dbReference>
<dbReference type="InterPro" id="IPR010982">
    <property type="entry name" value="Lambda_DNA-bd_dom_sf"/>
</dbReference>
<sequence>MDNNSIGYRILNLRKKKQLTQKELAGKVHVTEATMSRYENNLREPKGEIINRIALALNTTTDYLLGRSNNSLPIRELDDNKSIDVDLDTFIEKLEEVDGLRFHGELIDEQTRSIILKTLIHAREIAEEMHRNKVNPTKQ</sequence>
<evidence type="ECO:0000313" key="3">
    <source>
        <dbReference type="EMBL" id="QUH28188.1"/>
    </source>
</evidence>
<evidence type="ECO:0000313" key="4">
    <source>
        <dbReference type="Proteomes" id="UP000677305"/>
    </source>
</evidence>
<dbReference type="PROSITE" id="PS50943">
    <property type="entry name" value="HTH_CROC1"/>
    <property type="match status" value="1"/>
</dbReference>
<dbReference type="SUPFAM" id="SSF47413">
    <property type="entry name" value="lambda repressor-like DNA-binding domains"/>
    <property type="match status" value="1"/>
</dbReference>
<keyword evidence="1" id="KW-0238">DNA-binding</keyword>
<dbReference type="KEGG" id="vgu:HYG85_04370"/>
<dbReference type="InterPro" id="IPR001387">
    <property type="entry name" value="Cro/C1-type_HTH"/>
</dbReference>
<dbReference type="PANTHER" id="PTHR46558">
    <property type="entry name" value="TRACRIPTIONAL REGULATORY PROTEIN-RELATED-RELATED"/>
    <property type="match status" value="1"/>
</dbReference>
<dbReference type="AlphaFoldDB" id="A0A8J8M8E4"/>
<proteinExistence type="predicted"/>
<dbReference type="EMBL" id="CP058561">
    <property type="protein sequence ID" value="QUH28188.1"/>
    <property type="molecule type" value="Genomic_DNA"/>
</dbReference>
<dbReference type="OrthoDB" id="9811208at2"/>
<dbReference type="RefSeq" id="WP_113671868.1">
    <property type="nucleotide sequence ID" value="NZ_CP058561.1"/>
</dbReference>
<dbReference type="PANTHER" id="PTHR46558:SF4">
    <property type="entry name" value="DNA-BIDING PHAGE PROTEIN"/>
    <property type="match status" value="1"/>
</dbReference>
<evidence type="ECO:0000256" key="1">
    <source>
        <dbReference type="ARBA" id="ARBA00023125"/>
    </source>
</evidence>
<reference evidence="3 4" key="1">
    <citation type="submission" date="2020-07" db="EMBL/GenBank/DDBJ databases">
        <title>Vallitalea guaymasensis genome.</title>
        <authorList>
            <person name="Postec A."/>
        </authorList>
    </citation>
    <scope>NUCLEOTIDE SEQUENCE [LARGE SCALE GENOMIC DNA]</scope>
    <source>
        <strain evidence="3 4">Ra1766G1</strain>
    </source>
</reference>
<organism evidence="3 4">
    <name type="scientific">Vallitalea guaymasensis</name>
    <dbReference type="NCBI Taxonomy" id="1185412"/>
    <lineage>
        <taxon>Bacteria</taxon>
        <taxon>Bacillati</taxon>
        <taxon>Bacillota</taxon>
        <taxon>Clostridia</taxon>
        <taxon>Lachnospirales</taxon>
        <taxon>Vallitaleaceae</taxon>
        <taxon>Vallitalea</taxon>
    </lineage>
</organism>
<accession>A0A8J8M8E4</accession>
<keyword evidence="4" id="KW-1185">Reference proteome</keyword>
<dbReference type="Pfam" id="PF01381">
    <property type="entry name" value="HTH_3"/>
    <property type="match status" value="1"/>
</dbReference>
<name>A0A8J8M8E4_9FIRM</name>
<protein>
    <submittedName>
        <fullName evidence="3">Helix-turn-helix transcriptional regulator</fullName>
    </submittedName>
</protein>
<dbReference type="SMART" id="SM00530">
    <property type="entry name" value="HTH_XRE"/>
    <property type="match status" value="1"/>
</dbReference>
<evidence type="ECO:0000259" key="2">
    <source>
        <dbReference type="PROSITE" id="PS50943"/>
    </source>
</evidence>
<feature type="domain" description="HTH cro/C1-type" evidence="2">
    <location>
        <begin position="10"/>
        <end position="64"/>
    </location>
</feature>
<dbReference type="Gene3D" id="1.10.260.40">
    <property type="entry name" value="lambda repressor-like DNA-binding domains"/>
    <property type="match status" value="1"/>
</dbReference>
<gene>
    <name evidence="3" type="ORF">HYG85_04370</name>
</gene>
<dbReference type="GO" id="GO:0003677">
    <property type="term" value="F:DNA binding"/>
    <property type="evidence" value="ECO:0007669"/>
    <property type="project" value="UniProtKB-KW"/>
</dbReference>
<dbReference type="CDD" id="cd00093">
    <property type="entry name" value="HTH_XRE"/>
    <property type="match status" value="1"/>
</dbReference>